<name>A0ABV9RPN7_9PSEU</name>
<sequence>MSSSLYVALRSGHEHTVTGLDDDEASALRARIVAHLDARESHPTLDLGDGTTLRTDAVVMTRVHDEGPRTGFVGDARLR</sequence>
<dbReference type="EMBL" id="JBHSIM010000038">
    <property type="protein sequence ID" value="MFC4834162.1"/>
    <property type="molecule type" value="Genomic_DNA"/>
</dbReference>
<gene>
    <name evidence="1" type="ORF">ACFPEL_17230</name>
</gene>
<reference evidence="2" key="1">
    <citation type="journal article" date="2019" name="Int. J. Syst. Evol. Microbiol.">
        <title>The Global Catalogue of Microorganisms (GCM) 10K type strain sequencing project: providing services to taxonomists for standard genome sequencing and annotation.</title>
        <authorList>
            <consortium name="The Broad Institute Genomics Platform"/>
            <consortium name="The Broad Institute Genome Sequencing Center for Infectious Disease"/>
            <person name="Wu L."/>
            <person name="Ma J."/>
        </authorList>
    </citation>
    <scope>NUCLEOTIDE SEQUENCE [LARGE SCALE GENOMIC DNA]</scope>
    <source>
        <strain evidence="2">CCUG 50347</strain>
    </source>
</reference>
<evidence type="ECO:0000313" key="1">
    <source>
        <dbReference type="EMBL" id="MFC4834162.1"/>
    </source>
</evidence>
<accession>A0ABV9RPN7</accession>
<proteinExistence type="predicted"/>
<keyword evidence="2" id="KW-1185">Reference proteome</keyword>
<protein>
    <submittedName>
        <fullName evidence="1">Uncharacterized protein</fullName>
    </submittedName>
</protein>
<dbReference type="Proteomes" id="UP001595909">
    <property type="component" value="Unassembled WGS sequence"/>
</dbReference>
<evidence type="ECO:0000313" key="2">
    <source>
        <dbReference type="Proteomes" id="UP001595909"/>
    </source>
</evidence>
<dbReference type="RefSeq" id="WP_274191952.1">
    <property type="nucleotide sequence ID" value="NZ_BAABHN010000038.1"/>
</dbReference>
<organism evidence="1 2">
    <name type="scientific">Actinomycetospora chibensis</name>
    <dbReference type="NCBI Taxonomy" id="663606"/>
    <lineage>
        <taxon>Bacteria</taxon>
        <taxon>Bacillati</taxon>
        <taxon>Actinomycetota</taxon>
        <taxon>Actinomycetes</taxon>
        <taxon>Pseudonocardiales</taxon>
        <taxon>Pseudonocardiaceae</taxon>
        <taxon>Actinomycetospora</taxon>
    </lineage>
</organism>
<comment type="caution">
    <text evidence="1">The sequence shown here is derived from an EMBL/GenBank/DDBJ whole genome shotgun (WGS) entry which is preliminary data.</text>
</comment>